<protein>
    <recommendedName>
        <fullName evidence="3">DUF4244 domain-containing protein</fullName>
    </recommendedName>
</protein>
<organism evidence="1 2">
    <name type="scientific">Actinoplanes digitatis</name>
    <dbReference type="NCBI Taxonomy" id="1868"/>
    <lineage>
        <taxon>Bacteria</taxon>
        <taxon>Bacillati</taxon>
        <taxon>Actinomycetota</taxon>
        <taxon>Actinomycetes</taxon>
        <taxon>Micromonosporales</taxon>
        <taxon>Micromonosporaceae</taxon>
        <taxon>Actinoplanes</taxon>
    </lineage>
</organism>
<accession>A0A7W7MU02</accession>
<dbReference type="Pfam" id="PF14029">
    <property type="entry name" value="DUF4244"/>
    <property type="match status" value="1"/>
</dbReference>
<proteinExistence type="predicted"/>
<name>A0A7W7MU02_9ACTN</name>
<gene>
    <name evidence="1" type="ORF">BJ971_007497</name>
</gene>
<reference evidence="1 2" key="1">
    <citation type="submission" date="2020-08" db="EMBL/GenBank/DDBJ databases">
        <title>Sequencing the genomes of 1000 actinobacteria strains.</title>
        <authorList>
            <person name="Klenk H.-P."/>
        </authorList>
    </citation>
    <scope>NUCLEOTIDE SEQUENCE [LARGE SCALE GENOMIC DNA]</scope>
    <source>
        <strain evidence="1 2">DSM 43149</strain>
    </source>
</reference>
<keyword evidence="2" id="KW-1185">Reference proteome</keyword>
<comment type="caution">
    <text evidence="1">The sequence shown here is derived from an EMBL/GenBank/DDBJ whole genome shotgun (WGS) entry which is preliminary data.</text>
</comment>
<sequence>MRRLIARLAVLRGDEGMNTAEYAVGTLAAVAFAGVLYKVVSSPGVQAALTGVINEALK</sequence>
<dbReference type="EMBL" id="JACHNH010000001">
    <property type="protein sequence ID" value="MBB4766941.1"/>
    <property type="molecule type" value="Genomic_DNA"/>
</dbReference>
<dbReference type="AlphaFoldDB" id="A0A7W7MU02"/>
<evidence type="ECO:0000313" key="2">
    <source>
        <dbReference type="Proteomes" id="UP000578112"/>
    </source>
</evidence>
<dbReference type="Proteomes" id="UP000578112">
    <property type="component" value="Unassembled WGS sequence"/>
</dbReference>
<dbReference type="InterPro" id="IPR025338">
    <property type="entry name" value="DUF4244"/>
</dbReference>
<evidence type="ECO:0000313" key="1">
    <source>
        <dbReference type="EMBL" id="MBB4766941.1"/>
    </source>
</evidence>
<evidence type="ECO:0008006" key="3">
    <source>
        <dbReference type="Google" id="ProtNLM"/>
    </source>
</evidence>